<dbReference type="GO" id="GO:0000139">
    <property type="term" value="C:Golgi membrane"/>
    <property type="evidence" value="ECO:0007669"/>
    <property type="project" value="UniProtKB-SubCell"/>
</dbReference>
<protein>
    <submittedName>
        <fullName evidence="9">Uncharacterized protein</fullName>
    </submittedName>
</protein>
<dbReference type="AlphaFoldDB" id="A0AAD9VQG7"/>
<dbReference type="PANTHER" id="PTHR35259">
    <property type="entry name" value="BOMBESIN RECEPTOR-ACTIVATED PROTEIN C6ORF89"/>
    <property type="match status" value="1"/>
</dbReference>
<dbReference type="InterPro" id="IPR038757">
    <property type="entry name" value="BRAP"/>
</dbReference>
<proteinExistence type="predicted"/>
<sequence length="278" mass="32341">MFIVFIGLYNHPSSNTIILRNLQSSIYPGLKILRKIAVPIIDKYPALSELYDEWCLVENPFFYVSDMDCWPCSIVSSVPDLTNHSIIKTFNIGIPYTKAENNVGVNMQDLSEMYLHNNKTFKEDANRIFSNNDAYLTIQDVFNKRLDMYPSEFLTTHILWRINRMKPGRIIRKLFPKPVETPNWWGPSIEKFVFIDEPNSPFYSLPNPECSNVILRFTDGARLIKMVPSSECQQHCKTSTIVLSKGHTLWYNWWYWRPISLPISNSTAISISYLTSFC</sequence>
<dbReference type="EMBL" id="JAIFRP010000031">
    <property type="protein sequence ID" value="KAK2582305.1"/>
    <property type="molecule type" value="Genomic_DNA"/>
</dbReference>
<reference evidence="9" key="1">
    <citation type="submission" date="2021-08" db="EMBL/GenBank/DDBJ databases">
        <authorList>
            <person name="Misof B."/>
            <person name="Oliver O."/>
            <person name="Podsiadlowski L."/>
            <person name="Donath A."/>
            <person name="Peters R."/>
            <person name="Mayer C."/>
            <person name="Rust J."/>
            <person name="Gunkel S."/>
            <person name="Lesny P."/>
            <person name="Martin S."/>
            <person name="Oeyen J.P."/>
            <person name="Petersen M."/>
            <person name="Panagiotis P."/>
            <person name="Wilbrandt J."/>
            <person name="Tanja T."/>
        </authorList>
    </citation>
    <scope>NUCLEOTIDE SEQUENCE</scope>
    <source>
        <strain evidence="9">GBR_01_08_01A</strain>
        <tissue evidence="9">Thorax + abdomen</tissue>
    </source>
</reference>
<keyword evidence="5" id="KW-0735">Signal-anchor</keyword>
<accession>A0AAD9VQG7</accession>
<keyword evidence="3" id="KW-0963">Cytoplasm</keyword>
<evidence type="ECO:0000313" key="10">
    <source>
        <dbReference type="Proteomes" id="UP001258017"/>
    </source>
</evidence>
<evidence type="ECO:0000256" key="5">
    <source>
        <dbReference type="ARBA" id="ARBA00022968"/>
    </source>
</evidence>
<reference evidence="9" key="2">
    <citation type="journal article" date="2023" name="Commun. Biol.">
        <title>Intrasexual cuticular hydrocarbon dimorphism in a wasp sheds light on hydrocarbon biosynthesis genes in Hymenoptera.</title>
        <authorList>
            <person name="Moris V.C."/>
            <person name="Podsiadlowski L."/>
            <person name="Martin S."/>
            <person name="Oeyen J.P."/>
            <person name="Donath A."/>
            <person name="Petersen M."/>
            <person name="Wilbrandt J."/>
            <person name="Misof B."/>
            <person name="Liedtke D."/>
            <person name="Thamm M."/>
            <person name="Scheiner R."/>
            <person name="Schmitt T."/>
            <person name="Niehuis O."/>
        </authorList>
    </citation>
    <scope>NUCLEOTIDE SEQUENCE</scope>
    <source>
        <strain evidence="9">GBR_01_08_01A</strain>
    </source>
</reference>
<keyword evidence="8" id="KW-0472">Membrane</keyword>
<keyword evidence="10" id="KW-1185">Reference proteome</keyword>
<gene>
    <name evidence="9" type="ORF">KPH14_004644</name>
</gene>
<evidence type="ECO:0000256" key="7">
    <source>
        <dbReference type="ARBA" id="ARBA00023034"/>
    </source>
</evidence>
<evidence type="ECO:0000256" key="3">
    <source>
        <dbReference type="ARBA" id="ARBA00022490"/>
    </source>
</evidence>
<dbReference type="PANTHER" id="PTHR35259:SF1">
    <property type="entry name" value="BOMBESIN RECEPTOR-ACTIVATED PROTEIN C6ORF89"/>
    <property type="match status" value="1"/>
</dbReference>
<name>A0AAD9VQG7_9HYME</name>
<keyword evidence="6" id="KW-1133">Transmembrane helix</keyword>
<keyword evidence="7" id="KW-0333">Golgi apparatus</keyword>
<evidence type="ECO:0000313" key="9">
    <source>
        <dbReference type="EMBL" id="KAK2582305.1"/>
    </source>
</evidence>
<evidence type="ECO:0000256" key="1">
    <source>
        <dbReference type="ARBA" id="ARBA00004323"/>
    </source>
</evidence>
<comment type="subcellular location">
    <subcellularLocation>
        <location evidence="2">Cytoplasm</location>
    </subcellularLocation>
    <subcellularLocation>
        <location evidence="1">Golgi apparatus membrane</location>
        <topology evidence="1">Single-pass type II membrane protein</topology>
    </subcellularLocation>
</comment>
<comment type="caution">
    <text evidence="9">The sequence shown here is derived from an EMBL/GenBank/DDBJ whole genome shotgun (WGS) entry which is preliminary data.</text>
</comment>
<evidence type="ECO:0000256" key="6">
    <source>
        <dbReference type="ARBA" id="ARBA00022989"/>
    </source>
</evidence>
<evidence type="ECO:0000256" key="8">
    <source>
        <dbReference type="ARBA" id="ARBA00023136"/>
    </source>
</evidence>
<organism evidence="9 10">
    <name type="scientific">Odynerus spinipes</name>
    <dbReference type="NCBI Taxonomy" id="1348599"/>
    <lineage>
        <taxon>Eukaryota</taxon>
        <taxon>Metazoa</taxon>
        <taxon>Ecdysozoa</taxon>
        <taxon>Arthropoda</taxon>
        <taxon>Hexapoda</taxon>
        <taxon>Insecta</taxon>
        <taxon>Pterygota</taxon>
        <taxon>Neoptera</taxon>
        <taxon>Endopterygota</taxon>
        <taxon>Hymenoptera</taxon>
        <taxon>Apocrita</taxon>
        <taxon>Aculeata</taxon>
        <taxon>Vespoidea</taxon>
        <taxon>Vespidae</taxon>
        <taxon>Eumeninae</taxon>
        <taxon>Odynerus</taxon>
    </lineage>
</organism>
<evidence type="ECO:0000256" key="2">
    <source>
        <dbReference type="ARBA" id="ARBA00004496"/>
    </source>
</evidence>
<dbReference type="Proteomes" id="UP001258017">
    <property type="component" value="Unassembled WGS sequence"/>
</dbReference>
<keyword evidence="4" id="KW-0812">Transmembrane</keyword>
<evidence type="ECO:0000256" key="4">
    <source>
        <dbReference type="ARBA" id="ARBA00022692"/>
    </source>
</evidence>